<keyword evidence="2" id="KW-0472">Membrane</keyword>
<keyword evidence="2" id="KW-1133">Transmembrane helix</keyword>
<feature type="transmembrane region" description="Helical" evidence="2">
    <location>
        <begin position="410"/>
        <end position="436"/>
    </location>
</feature>
<keyword evidence="2" id="KW-0812">Transmembrane</keyword>
<feature type="compositionally biased region" description="Basic and acidic residues" evidence="1">
    <location>
        <begin position="605"/>
        <end position="615"/>
    </location>
</feature>
<feature type="region of interest" description="Disordered" evidence="1">
    <location>
        <begin position="565"/>
        <end position="680"/>
    </location>
</feature>
<dbReference type="OrthoDB" id="1090891at2"/>
<accession>A0A225CYP2</accession>
<dbReference type="AlphaFoldDB" id="A0A225CYP2"/>
<comment type="caution">
    <text evidence="3">The sequence shown here is derived from an EMBL/GenBank/DDBJ whole genome shotgun (WGS) entry which is preliminary data.</text>
</comment>
<dbReference type="EMBL" id="NIDE01000020">
    <property type="protein sequence ID" value="OWK34500.1"/>
    <property type="molecule type" value="Genomic_DNA"/>
</dbReference>
<gene>
    <name evidence="3" type="ORF">FRUB_10471</name>
</gene>
<organism evidence="3 4">
    <name type="scientific">Fimbriiglobus ruber</name>
    <dbReference type="NCBI Taxonomy" id="1908690"/>
    <lineage>
        <taxon>Bacteria</taxon>
        <taxon>Pseudomonadati</taxon>
        <taxon>Planctomycetota</taxon>
        <taxon>Planctomycetia</taxon>
        <taxon>Gemmatales</taxon>
        <taxon>Gemmataceae</taxon>
        <taxon>Fimbriiglobus</taxon>
    </lineage>
</organism>
<dbReference type="RefSeq" id="WP_088260773.1">
    <property type="nucleotide sequence ID" value="NZ_NIDE01000020.1"/>
</dbReference>
<feature type="compositionally biased region" description="Pro residues" evidence="1">
    <location>
        <begin position="573"/>
        <end position="584"/>
    </location>
</feature>
<name>A0A225CYP2_9BACT</name>
<feature type="transmembrane region" description="Helical" evidence="2">
    <location>
        <begin position="345"/>
        <end position="370"/>
    </location>
</feature>
<sequence length="695" mass="72114">MDLRTAWKKMLVFGLFGAAGCLLAGWPPGEVVVWLSRVLVGDAGAPSLVSSAAPAAVAPEPPAEFKERLSAAGAKTGDVQLSLIWFNRNDLDLHCIDPSGFEISYSQRKSRTGGELDVDRNAGCVQPTDEPVENIFWPVGGAPNGIYRVFVNFYSRCPPAPNQTTYKVNVLHGAVRKEFSGTITKDNQPSDKRLIYEFEVGPQIEVFPPAEAKLPRGASVKVPIAIRRSFFQGPVTLTAADLPPGVTAKSVVVPADKTTAEMEMTLGPSAAAATMTVKITATGDKATGSGAFPLTVTAPGFLAYVWKILETAAWTAVVAAALTLALVVGQNYYLSRPLFPGRRGLLLAAGSAAAGFASGFTGQALSYLFASVGFSTLGFVAGWLLLGGLLGFGVSYFIPNLHATKAAIAGLVGGAVGVAAYFIGQTVVGSLAAAVADATTGRLIGDSAGRMAGAVVLGFCIGVMVAMVEAAFRRVWLEVRHGPREIITVNLGPDPVRVGGDARQCTVWARGAAPVALKYWIRSGRVVCGDVVAGREIEVAAGDQRSVGGVEIIVRAGAIQAKGAEIGNAPRPASAPPVQNPMPAPAGRKPDPFDDLPAPSSLTRTEPKPAVKSDPFDDLPMPVTSGPRPPAPSGPPKGSVPPTRPSAPPGPPKPTTVSPPAGPTSLAAADQCPGCKRKVAGRPGARYCMMCDRTF</sequence>
<feature type="transmembrane region" description="Helical" evidence="2">
    <location>
        <begin position="312"/>
        <end position="333"/>
    </location>
</feature>
<feature type="transmembrane region" description="Helical" evidence="2">
    <location>
        <begin position="448"/>
        <end position="472"/>
    </location>
</feature>
<evidence type="ECO:0000256" key="1">
    <source>
        <dbReference type="SAM" id="MobiDB-lite"/>
    </source>
</evidence>
<feature type="transmembrane region" description="Helical" evidence="2">
    <location>
        <begin position="376"/>
        <end position="398"/>
    </location>
</feature>
<protein>
    <submittedName>
        <fullName evidence="3">Uncharacterized protein</fullName>
    </submittedName>
</protein>
<dbReference type="Proteomes" id="UP000214646">
    <property type="component" value="Unassembled WGS sequence"/>
</dbReference>
<proteinExistence type="predicted"/>
<evidence type="ECO:0000256" key="2">
    <source>
        <dbReference type="SAM" id="Phobius"/>
    </source>
</evidence>
<evidence type="ECO:0000313" key="4">
    <source>
        <dbReference type="Proteomes" id="UP000214646"/>
    </source>
</evidence>
<keyword evidence="4" id="KW-1185">Reference proteome</keyword>
<feature type="compositionally biased region" description="Pro residues" evidence="1">
    <location>
        <begin position="627"/>
        <end position="654"/>
    </location>
</feature>
<dbReference type="PROSITE" id="PS51257">
    <property type="entry name" value="PROKAR_LIPOPROTEIN"/>
    <property type="match status" value="1"/>
</dbReference>
<evidence type="ECO:0000313" key="3">
    <source>
        <dbReference type="EMBL" id="OWK34500.1"/>
    </source>
</evidence>
<reference evidence="4" key="1">
    <citation type="submission" date="2017-06" db="EMBL/GenBank/DDBJ databases">
        <title>Genome analysis of Fimbriiglobus ruber SP5, the first member of the order Planctomycetales with confirmed chitinolytic capability.</title>
        <authorList>
            <person name="Ravin N.V."/>
            <person name="Rakitin A.L."/>
            <person name="Ivanova A.A."/>
            <person name="Beletsky A.V."/>
            <person name="Kulichevskaya I.S."/>
            <person name="Mardanov A.V."/>
            <person name="Dedysh S.N."/>
        </authorList>
    </citation>
    <scope>NUCLEOTIDE SEQUENCE [LARGE SCALE GENOMIC DNA]</scope>
    <source>
        <strain evidence="4">SP5</strain>
    </source>
</reference>